<protein>
    <submittedName>
        <fullName evidence="6">Site-specific integrase</fullName>
    </submittedName>
</protein>
<evidence type="ECO:0000313" key="6">
    <source>
        <dbReference type="EMBL" id="MFG1252645.1"/>
    </source>
</evidence>
<evidence type="ECO:0000256" key="2">
    <source>
        <dbReference type="ARBA" id="ARBA00022908"/>
    </source>
</evidence>
<keyword evidence="2" id="KW-0229">DNA integration</keyword>
<dbReference type="InterPro" id="IPR010998">
    <property type="entry name" value="Integrase_recombinase_N"/>
</dbReference>
<dbReference type="EMBL" id="JBAFUR010000002">
    <property type="protein sequence ID" value="MFG1252645.1"/>
    <property type="molecule type" value="Genomic_DNA"/>
</dbReference>
<dbReference type="SUPFAM" id="SSF56349">
    <property type="entry name" value="DNA breaking-rejoining enzymes"/>
    <property type="match status" value="1"/>
</dbReference>
<organism evidence="6 7">
    <name type="scientific">Xanthobacter aminoxidans</name>
    <dbReference type="NCBI Taxonomy" id="186280"/>
    <lineage>
        <taxon>Bacteria</taxon>
        <taxon>Pseudomonadati</taxon>
        <taxon>Pseudomonadota</taxon>
        <taxon>Alphaproteobacteria</taxon>
        <taxon>Hyphomicrobiales</taxon>
        <taxon>Xanthobacteraceae</taxon>
        <taxon>Xanthobacter</taxon>
    </lineage>
</organism>
<keyword evidence="4" id="KW-0233">DNA recombination</keyword>
<evidence type="ECO:0000259" key="5">
    <source>
        <dbReference type="PROSITE" id="PS51898"/>
    </source>
</evidence>
<dbReference type="Proteomes" id="UP001604043">
    <property type="component" value="Unassembled WGS sequence"/>
</dbReference>
<name>A0ABW6ZI76_9HYPH</name>
<dbReference type="InterPro" id="IPR011010">
    <property type="entry name" value="DNA_brk_join_enz"/>
</dbReference>
<evidence type="ECO:0000313" key="7">
    <source>
        <dbReference type="Proteomes" id="UP001604043"/>
    </source>
</evidence>
<dbReference type="InterPro" id="IPR002104">
    <property type="entry name" value="Integrase_catalytic"/>
</dbReference>
<proteinExistence type="inferred from homology"/>
<dbReference type="CDD" id="cd00397">
    <property type="entry name" value="DNA_BRE_C"/>
    <property type="match status" value="1"/>
</dbReference>
<comment type="similarity">
    <text evidence="1">Belongs to the 'phage' integrase family.</text>
</comment>
<dbReference type="PANTHER" id="PTHR30349">
    <property type="entry name" value="PHAGE INTEGRASE-RELATED"/>
    <property type="match status" value="1"/>
</dbReference>
<dbReference type="PANTHER" id="PTHR30349:SF41">
    <property type="entry name" value="INTEGRASE_RECOMBINASE PROTEIN MJ0367-RELATED"/>
    <property type="match status" value="1"/>
</dbReference>
<dbReference type="InterPro" id="IPR050090">
    <property type="entry name" value="Tyrosine_recombinase_XerCD"/>
</dbReference>
<dbReference type="PROSITE" id="PS51898">
    <property type="entry name" value="TYR_RECOMBINASE"/>
    <property type="match status" value="1"/>
</dbReference>
<dbReference type="Gene3D" id="1.10.443.10">
    <property type="entry name" value="Intergrase catalytic core"/>
    <property type="match status" value="1"/>
</dbReference>
<feature type="domain" description="Tyr recombinase" evidence="5">
    <location>
        <begin position="129"/>
        <end position="338"/>
    </location>
</feature>
<dbReference type="InterPro" id="IPR013762">
    <property type="entry name" value="Integrase-like_cat_sf"/>
</dbReference>
<dbReference type="RefSeq" id="WP_394007852.1">
    <property type="nucleotide sequence ID" value="NZ_JBAFUR010000002.1"/>
</dbReference>
<accession>A0ABW6ZI76</accession>
<gene>
    <name evidence="6" type="ORF">V5F30_10555</name>
</gene>
<comment type="caution">
    <text evidence="6">The sequence shown here is derived from an EMBL/GenBank/DDBJ whole genome shotgun (WGS) entry which is preliminary data.</text>
</comment>
<dbReference type="Gene3D" id="1.10.150.130">
    <property type="match status" value="1"/>
</dbReference>
<evidence type="ECO:0000256" key="1">
    <source>
        <dbReference type="ARBA" id="ARBA00008857"/>
    </source>
</evidence>
<keyword evidence="3" id="KW-0238">DNA-binding</keyword>
<evidence type="ECO:0000256" key="4">
    <source>
        <dbReference type="ARBA" id="ARBA00023172"/>
    </source>
</evidence>
<keyword evidence="7" id="KW-1185">Reference proteome</keyword>
<sequence>MPSPKSRRPNERIKRKYLDFQRLALGRSDASISATAEALHRFEHYTSHRDFKRFHIEQAKGFRDHLAKAVNARTGEKLSAATVTSILTALKRFFAWLAMEPGYRRVLTPADADYFTPTARDTRTATARRDRPVPSLEQVRAVLERMPAETDIEKRDRALIAFLILTGARDGALVTFKLKHLDVAASRLEQDARDVATKRAKTFTTFFFPVGDDIKAIVAEWVRFLRTEKLWGENDPLFPATETGIDAAGGFHAVGLARQHWTSAGPVRKVVRAAFEAAGLPYANPHSFRNTLVQLAYKLQLPPEAFKAWSQNLGHEDALTTFTSYGTLPVHRQGEVMRGIGEGREIAEGEIKAAIATLAKLRR</sequence>
<evidence type="ECO:0000256" key="3">
    <source>
        <dbReference type="ARBA" id="ARBA00023125"/>
    </source>
</evidence>
<reference evidence="6 7" key="1">
    <citation type="submission" date="2024-02" db="EMBL/GenBank/DDBJ databases">
        <title>Expansion and revision of Xanthobacter and proposal of Roseixanthobacter gen. nov.</title>
        <authorList>
            <person name="Soltysiak M.P.M."/>
            <person name="Jalihal A."/>
            <person name="Ory A."/>
            <person name="Chrisophersen C."/>
            <person name="Lee A.D."/>
            <person name="Boulton J."/>
            <person name="Springer M."/>
        </authorList>
    </citation>
    <scope>NUCLEOTIDE SEQUENCE [LARGE SCALE GENOMIC DNA]</scope>
    <source>
        <strain evidence="6 7">CB5</strain>
    </source>
</reference>